<keyword evidence="6" id="KW-1185">Reference proteome</keyword>
<dbReference type="GO" id="GO:0008270">
    <property type="term" value="F:zinc ion binding"/>
    <property type="evidence" value="ECO:0007669"/>
    <property type="project" value="UniProtKB-KW"/>
</dbReference>
<evidence type="ECO:0000313" key="7">
    <source>
        <dbReference type="WBParaSite" id="Smp_117390.1"/>
    </source>
</evidence>
<evidence type="ECO:0000313" key="6">
    <source>
        <dbReference type="Proteomes" id="UP000008854"/>
    </source>
</evidence>
<keyword evidence="3" id="KW-0862">Zinc</keyword>
<dbReference type="InParanoid" id="A0A3Q0KK61"/>
<sequence length="212" mass="24522">MQLKSLSTQLYRYYTSSFLWKFSNCPSRCLYSFPPITRRVLLSLNTIQPRKKFCSDTVTNLQSTLPVATTSDNSELSDDQNEIKGKMYIEFTCKKCATRSSKYFSKLAYEKGIVIIRCDGCQSLHLIADNLGWIKDKHWLVVLSFCKVITNYRKLEDCVKVNKKSHHYLNIHCLYLVFTFFSFQNAPPNKISLLSQCIAKRIKGNPCLHCTV</sequence>
<dbReference type="GO" id="GO:0051087">
    <property type="term" value="F:protein-folding chaperone binding"/>
    <property type="evidence" value="ECO:0007669"/>
    <property type="project" value="TreeGrafter"/>
</dbReference>
<dbReference type="PROSITE" id="PS51501">
    <property type="entry name" value="ZF_DNL"/>
    <property type="match status" value="1"/>
</dbReference>
<evidence type="ECO:0000313" key="8">
    <source>
        <dbReference type="WBParaSite" id="Smp_117390.2"/>
    </source>
</evidence>
<organism evidence="6 7">
    <name type="scientific">Schistosoma mansoni</name>
    <name type="common">Blood fluke</name>
    <dbReference type="NCBI Taxonomy" id="6183"/>
    <lineage>
        <taxon>Eukaryota</taxon>
        <taxon>Metazoa</taxon>
        <taxon>Spiralia</taxon>
        <taxon>Lophotrochozoa</taxon>
        <taxon>Platyhelminthes</taxon>
        <taxon>Trematoda</taxon>
        <taxon>Digenea</taxon>
        <taxon>Strigeidida</taxon>
        <taxon>Schistosomatoidea</taxon>
        <taxon>Schistosomatidae</taxon>
        <taxon>Schistosoma</taxon>
    </lineage>
</organism>
<keyword evidence="2 4" id="KW-0863">Zinc-finger</keyword>
<dbReference type="InterPro" id="IPR024158">
    <property type="entry name" value="Mt_import_TIM15"/>
</dbReference>
<evidence type="ECO:0000259" key="5">
    <source>
        <dbReference type="PROSITE" id="PS51501"/>
    </source>
</evidence>
<dbReference type="GO" id="GO:0030150">
    <property type="term" value="P:protein import into mitochondrial matrix"/>
    <property type="evidence" value="ECO:0007669"/>
    <property type="project" value="TreeGrafter"/>
</dbReference>
<protein>
    <submittedName>
        <fullName evidence="7 8">DNL-type domain-containing protein</fullName>
    </submittedName>
</protein>
<feature type="domain" description="DNL-type" evidence="5">
    <location>
        <begin position="82"/>
        <end position="168"/>
    </location>
</feature>
<dbReference type="WBParaSite" id="Smp_117390.2">
    <property type="protein sequence ID" value="Smp_117390.2"/>
    <property type="gene ID" value="Smp_117390"/>
</dbReference>
<dbReference type="InterPro" id="IPR007853">
    <property type="entry name" value="Znf_DNL-typ"/>
</dbReference>
<dbReference type="Proteomes" id="UP000008854">
    <property type="component" value="Unassembled WGS sequence"/>
</dbReference>
<dbReference type="WBParaSite" id="Smp_117390.1">
    <property type="protein sequence ID" value="Smp_117390.1"/>
    <property type="gene ID" value="Smp_117390"/>
</dbReference>
<dbReference type="AlphaFoldDB" id="A0A3Q0KK61"/>
<name>A0A3Q0KK61_SCHMA</name>
<accession>A0A3Q0KK61</accession>
<evidence type="ECO:0000256" key="2">
    <source>
        <dbReference type="ARBA" id="ARBA00022771"/>
    </source>
</evidence>
<dbReference type="GO" id="GO:0006457">
    <property type="term" value="P:protein folding"/>
    <property type="evidence" value="ECO:0007669"/>
    <property type="project" value="TreeGrafter"/>
</dbReference>
<reference evidence="7" key="2">
    <citation type="submission" date="2018-12" db="UniProtKB">
        <authorList>
            <consortium name="WormBaseParasite"/>
        </authorList>
    </citation>
    <scope>IDENTIFICATION</scope>
    <source>
        <strain evidence="7 8">Puerto Rican</strain>
    </source>
</reference>
<evidence type="ECO:0000256" key="1">
    <source>
        <dbReference type="ARBA" id="ARBA00022723"/>
    </source>
</evidence>
<accession>A0A5K4EKJ0</accession>
<reference evidence="6" key="1">
    <citation type="journal article" date="2012" name="PLoS Negl. Trop. Dis.">
        <title>A systematically improved high quality genome and transcriptome of the human blood fluke Schistosoma mansoni.</title>
        <authorList>
            <person name="Protasio A.V."/>
            <person name="Tsai I.J."/>
            <person name="Babbage A."/>
            <person name="Nichol S."/>
            <person name="Hunt M."/>
            <person name="Aslett M.A."/>
            <person name="De Silva N."/>
            <person name="Velarde G.S."/>
            <person name="Anderson T.J."/>
            <person name="Clark R.C."/>
            <person name="Davidson C."/>
            <person name="Dillon G.P."/>
            <person name="Holroyd N.E."/>
            <person name="LoVerde P.T."/>
            <person name="Lloyd C."/>
            <person name="McQuillan J."/>
            <person name="Oliveira G."/>
            <person name="Otto T.D."/>
            <person name="Parker-Manuel S.J."/>
            <person name="Quail M.A."/>
            <person name="Wilson R.A."/>
            <person name="Zerlotini A."/>
            <person name="Dunne D.W."/>
            <person name="Berriman M."/>
        </authorList>
    </citation>
    <scope>NUCLEOTIDE SEQUENCE [LARGE SCALE GENOMIC DNA]</scope>
    <source>
        <strain evidence="6">Puerto Rican</strain>
    </source>
</reference>
<evidence type="ECO:0000256" key="4">
    <source>
        <dbReference type="PROSITE-ProRule" id="PRU00834"/>
    </source>
</evidence>
<dbReference type="GO" id="GO:0005739">
    <property type="term" value="C:mitochondrion"/>
    <property type="evidence" value="ECO:0007669"/>
    <property type="project" value="TreeGrafter"/>
</dbReference>
<dbReference type="PANTHER" id="PTHR20922:SF13">
    <property type="entry name" value="DNL-TYPE ZINC FINGER PROTEIN"/>
    <property type="match status" value="1"/>
</dbReference>
<keyword evidence="1" id="KW-0479">Metal-binding</keyword>
<evidence type="ECO:0000256" key="3">
    <source>
        <dbReference type="ARBA" id="ARBA00022833"/>
    </source>
</evidence>
<dbReference type="GO" id="GO:0050821">
    <property type="term" value="P:protein stabilization"/>
    <property type="evidence" value="ECO:0007669"/>
    <property type="project" value="TreeGrafter"/>
</dbReference>
<dbReference type="ExpressionAtlas" id="A0A3Q0KK61">
    <property type="expression patterns" value="baseline"/>
</dbReference>
<proteinExistence type="predicted"/>
<dbReference type="STRING" id="6183.A0A3Q0KK61"/>
<dbReference type="Pfam" id="PF05180">
    <property type="entry name" value="zf-DNL"/>
    <property type="match status" value="1"/>
</dbReference>
<dbReference type="PANTHER" id="PTHR20922">
    <property type="entry name" value="DNL-TYPE ZINC FINGER PROTEIN"/>
    <property type="match status" value="1"/>
</dbReference>